<comment type="caution">
    <text evidence="2">The sequence shown here is derived from an EMBL/GenBank/DDBJ whole genome shotgun (WGS) entry which is preliminary data.</text>
</comment>
<evidence type="ECO:0000313" key="3">
    <source>
        <dbReference type="Proteomes" id="UP001216595"/>
    </source>
</evidence>
<dbReference type="RefSeq" id="WP_272739655.1">
    <property type="nucleotide sequence ID" value="NZ_JAQQKW010000001.1"/>
</dbReference>
<name>A0ABT5I9K9_9CAUL</name>
<dbReference type="Proteomes" id="UP001216595">
    <property type="component" value="Unassembled WGS sequence"/>
</dbReference>
<keyword evidence="3" id="KW-1185">Reference proteome</keyword>
<feature type="transmembrane region" description="Helical" evidence="1">
    <location>
        <begin position="22"/>
        <end position="40"/>
    </location>
</feature>
<protein>
    <submittedName>
        <fullName evidence="2">Uncharacterized protein</fullName>
    </submittedName>
</protein>
<sequence length="200" mass="22111">MEAQFPDEADEVIRLGAPMPDFIRWILVGAGLFACVMVVVELGRGLWPLSPFSLFFGLIIAGGLFVGLAFIIFGGLSPDEQWEIRPGLLTLTWSRGQHRLERHYTAEDLETLTVVRDDSGDGPDTWHLLAQIRLESSKLISLQTHPVFAGVRWLAYLRAPLTGLGKGAAFHDRIRSPGLTTDAAAQRALLVFFGDSKRLQ</sequence>
<evidence type="ECO:0000313" key="2">
    <source>
        <dbReference type="EMBL" id="MDC7692870.1"/>
    </source>
</evidence>
<proteinExistence type="predicted"/>
<accession>A0ABT5I9K9</accession>
<keyword evidence="1" id="KW-0472">Membrane</keyword>
<feature type="transmembrane region" description="Helical" evidence="1">
    <location>
        <begin position="52"/>
        <end position="76"/>
    </location>
</feature>
<reference evidence="2 3" key="1">
    <citation type="submission" date="2023-01" db="EMBL/GenBank/DDBJ databases">
        <title>Novel species of the genus Asticcacaulis isolated from rivers.</title>
        <authorList>
            <person name="Lu H."/>
        </authorList>
    </citation>
    <scope>NUCLEOTIDE SEQUENCE [LARGE SCALE GENOMIC DNA]</scope>
    <source>
        <strain evidence="2 3">DXS10W</strain>
    </source>
</reference>
<keyword evidence="1" id="KW-1133">Transmembrane helix</keyword>
<evidence type="ECO:0000256" key="1">
    <source>
        <dbReference type="SAM" id="Phobius"/>
    </source>
</evidence>
<dbReference type="EMBL" id="JAQQKW010000001">
    <property type="protein sequence ID" value="MDC7692870.1"/>
    <property type="molecule type" value="Genomic_DNA"/>
</dbReference>
<gene>
    <name evidence="2" type="ORF">PQU94_01100</name>
</gene>
<keyword evidence="1" id="KW-0812">Transmembrane</keyword>
<organism evidence="2 3">
    <name type="scientific">Asticcacaulis currens</name>
    <dbReference type="NCBI Taxonomy" id="2984210"/>
    <lineage>
        <taxon>Bacteria</taxon>
        <taxon>Pseudomonadati</taxon>
        <taxon>Pseudomonadota</taxon>
        <taxon>Alphaproteobacteria</taxon>
        <taxon>Caulobacterales</taxon>
        <taxon>Caulobacteraceae</taxon>
        <taxon>Asticcacaulis</taxon>
    </lineage>
</organism>